<dbReference type="OrthoDB" id="346004at2"/>
<reference evidence="3" key="1">
    <citation type="submission" date="2018-05" db="EMBL/GenBank/DDBJ databases">
        <title>Azospirillum thermophila sp. nov., a novel isolated from hot spring.</title>
        <authorList>
            <person name="Zhao Z."/>
        </authorList>
    </citation>
    <scope>NUCLEOTIDE SEQUENCE [LARGE SCALE GENOMIC DNA]</scope>
    <source>
        <strain evidence="3">CFH 70021</strain>
    </source>
</reference>
<keyword evidence="1" id="KW-0472">Membrane</keyword>
<dbReference type="RefSeq" id="WP_109323739.1">
    <property type="nucleotide sequence ID" value="NZ_CP029352.1"/>
</dbReference>
<dbReference type="Proteomes" id="UP000245629">
    <property type="component" value="Chromosome 1"/>
</dbReference>
<sequence>MSQTTSLCAAAGDILSALSCKLHGAGCSAVRTVLDLFMMPSGNQRLLGWLGNHLLSIAGQLAGGASDLIPAYPTAIGPVLAATGCAAIVALRSLGSAAVLAALLVIAGLLAVGAGLRRTARPSPFPARSGAL</sequence>
<evidence type="ECO:0000313" key="3">
    <source>
        <dbReference type="Proteomes" id="UP000245629"/>
    </source>
</evidence>
<name>A0A2S2CKF1_9PROT</name>
<proteinExistence type="predicted"/>
<dbReference type="EMBL" id="CP029352">
    <property type="protein sequence ID" value="AWK84952.1"/>
    <property type="molecule type" value="Genomic_DNA"/>
</dbReference>
<dbReference type="KEGG" id="azz:DEW08_01030"/>
<evidence type="ECO:0000313" key="2">
    <source>
        <dbReference type="EMBL" id="AWK84952.1"/>
    </source>
</evidence>
<dbReference type="AlphaFoldDB" id="A0A2S2CKF1"/>
<organism evidence="2 3">
    <name type="scientific">Azospirillum thermophilum</name>
    <dbReference type="NCBI Taxonomy" id="2202148"/>
    <lineage>
        <taxon>Bacteria</taxon>
        <taxon>Pseudomonadati</taxon>
        <taxon>Pseudomonadota</taxon>
        <taxon>Alphaproteobacteria</taxon>
        <taxon>Rhodospirillales</taxon>
        <taxon>Azospirillaceae</taxon>
        <taxon>Azospirillum</taxon>
    </lineage>
</organism>
<evidence type="ECO:0000256" key="1">
    <source>
        <dbReference type="SAM" id="Phobius"/>
    </source>
</evidence>
<accession>A0A2S2CKF1</accession>
<feature type="transmembrane region" description="Helical" evidence="1">
    <location>
        <begin position="71"/>
        <end position="91"/>
    </location>
</feature>
<keyword evidence="1" id="KW-0812">Transmembrane</keyword>
<keyword evidence="1" id="KW-1133">Transmembrane helix</keyword>
<feature type="transmembrane region" description="Helical" evidence="1">
    <location>
        <begin position="98"/>
        <end position="116"/>
    </location>
</feature>
<protein>
    <submittedName>
        <fullName evidence="2">Uncharacterized protein</fullName>
    </submittedName>
</protein>
<keyword evidence="3" id="KW-1185">Reference proteome</keyword>
<gene>
    <name evidence="2" type="ORF">DEW08_01030</name>
</gene>